<evidence type="ECO:0000256" key="1">
    <source>
        <dbReference type="SAM" id="MobiDB-lite"/>
    </source>
</evidence>
<accession>A0ABD1MV85</accession>
<comment type="caution">
    <text evidence="2">The sequence shown here is derived from an EMBL/GenBank/DDBJ whole genome shotgun (WGS) entry which is preliminary data.</text>
</comment>
<proteinExistence type="predicted"/>
<name>A0ABD1MV85_9FABA</name>
<organism evidence="2 3">
    <name type="scientific">Flemingia macrophylla</name>
    <dbReference type="NCBI Taxonomy" id="520843"/>
    <lineage>
        <taxon>Eukaryota</taxon>
        <taxon>Viridiplantae</taxon>
        <taxon>Streptophyta</taxon>
        <taxon>Embryophyta</taxon>
        <taxon>Tracheophyta</taxon>
        <taxon>Spermatophyta</taxon>
        <taxon>Magnoliopsida</taxon>
        <taxon>eudicotyledons</taxon>
        <taxon>Gunneridae</taxon>
        <taxon>Pentapetalae</taxon>
        <taxon>rosids</taxon>
        <taxon>fabids</taxon>
        <taxon>Fabales</taxon>
        <taxon>Fabaceae</taxon>
        <taxon>Papilionoideae</taxon>
        <taxon>50 kb inversion clade</taxon>
        <taxon>NPAAA clade</taxon>
        <taxon>indigoferoid/millettioid clade</taxon>
        <taxon>Phaseoleae</taxon>
        <taxon>Flemingia</taxon>
    </lineage>
</organism>
<sequence length="187" mass="20957">MGSLQHRIHENTRFVQNRSNRVSAEYERATSPASTRKNTMRSLEDVEGLAETLEYDLSGQGVGALVVVEAKSMARAEVEPKAMVHVEVEAMGQANVATKHLRNHDEGWRRQVRHEKLMSSRANPKSIAKAYHGLDPNTLPRPTPYDTLFSISEKKKKEKGKKIVEGNPKRHAKGISHASPSVSQRRN</sequence>
<feature type="region of interest" description="Disordered" evidence="1">
    <location>
        <begin position="150"/>
        <end position="187"/>
    </location>
</feature>
<feature type="compositionally biased region" description="Polar residues" evidence="1">
    <location>
        <begin position="178"/>
        <end position="187"/>
    </location>
</feature>
<protein>
    <submittedName>
        <fullName evidence="2">Uncharacterized protein</fullName>
    </submittedName>
</protein>
<evidence type="ECO:0000313" key="2">
    <source>
        <dbReference type="EMBL" id="KAL2339732.1"/>
    </source>
</evidence>
<feature type="compositionally biased region" description="Polar residues" evidence="1">
    <location>
        <begin position="31"/>
        <end position="41"/>
    </location>
</feature>
<feature type="compositionally biased region" description="Polar residues" evidence="1">
    <location>
        <begin position="13"/>
        <end position="22"/>
    </location>
</feature>
<keyword evidence="3" id="KW-1185">Reference proteome</keyword>
<evidence type="ECO:0000313" key="3">
    <source>
        <dbReference type="Proteomes" id="UP001603857"/>
    </source>
</evidence>
<reference evidence="2 3" key="1">
    <citation type="submission" date="2024-08" db="EMBL/GenBank/DDBJ databases">
        <title>Insights into the chromosomal genome structure of Flemingia macrophylla.</title>
        <authorList>
            <person name="Ding Y."/>
            <person name="Zhao Y."/>
            <person name="Bi W."/>
            <person name="Wu M."/>
            <person name="Zhao G."/>
            <person name="Gong Y."/>
            <person name="Li W."/>
            <person name="Zhang P."/>
        </authorList>
    </citation>
    <scope>NUCLEOTIDE SEQUENCE [LARGE SCALE GENOMIC DNA]</scope>
    <source>
        <strain evidence="2">DYQJB</strain>
        <tissue evidence="2">Leaf</tissue>
    </source>
</reference>
<dbReference type="AlphaFoldDB" id="A0ABD1MV85"/>
<dbReference type="EMBL" id="JBGMDY010000003">
    <property type="protein sequence ID" value="KAL2339732.1"/>
    <property type="molecule type" value="Genomic_DNA"/>
</dbReference>
<gene>
    <name evidence="2" type="ORF">Fmac_007672</name>
</gene>
<feature type="region of interest" description="Disordered" evidence="1">
    <location>
        <begin position="1"/>
        <end position="41"/>
    </location>
</feature>
<dbReference type="Proteomes" id="UP001603857">
    <property type="component" value="Unassembled WGS sequence"/>
</dbReference>